<keyword evidence="2" id="KW-0472">Membrane</keyword>
<name>A0A2H0XAF3_UNCKA</name>
<organism evidence="3 4">
    <name type="scientific">candidate division WWE3 bacterium CG08_land_8_20_14_0_20_41_15</name>
    <dbReference type="NCBI Taxonomy" id="1975086"/>
    <lineage>
        <taxon>Bacteria</taxon>
        <taxon>Katanobacteria</taxon>
    </lineage>
</organism>
<evidence type="ECO:0000256" key="2">
    <source>
        <dbReference type="SAM" id="Phobius"/>
    </source>
</evidence>
<protein>
    <submittedName>
        <fullName evidence="3">Uncharacterized protein</fullName>
    </submittedName>
</protein>
<dbReference type="EMBL" id="PEYV01000003">
    <property type="protein sequence ID" value="PIS21920.1"/>
    <property type="molecule type" value="Genomic_DNA"/>
</dbReference>
<reference evidence="4" key="1">
    <citation type="submission" date="2017-09" db="EMBL/GenBank/DDBJ databases">
        <title>Depth-based differentiation of microbial function through sediment-hosted aquifers and enrichment of novel symbionts in the deep terrestrial subsurface.</title>
        <authorList>
            <person name="Probst A.J."/>
            <person name="Ladd B."/>
            <person name="Jarett J.K."/>
            <person name="Geller-Mcgrath D.E."/>
            <person name="Sieber C.M.K."/>
            <person name="Emerson J.B."/>
            <person name="Anantharaman K."/>
            <person name="Thomas B.C."/>
            <person name="Malmstrom R."/>
            <person name="Stieglmeier M."/>
            <person name="Klingl A."/>
            <person name="Woyke T."/>
            <person name="Ryan C.M."/>
            <person name="Banfield J.F."/>
        </authorList>
    </citation>
    <scope>NUCLEOTIDE SEQUENCE [LARGE SCALE GENOMIC DNA]</scope>
</reference>
<feature type="region of interest" description="Disordered" evidence="1">
    <location>
        <begin position="290"/>
        <end position="317"/>
    </location>
</feature>
<evidence type="ECO:0000313" key="4">
    <source>
        <dbReference type="Proteomes" id="UP000231098"/>
    </source>
</evidence>
<comment type="caution">
    <text evidence="3">The sequence shown here is derived from an EMBL/GenBank/DDBJ whole genome shotgun (WGS) entry which is preliminary data.</text>
</comment>
<accession>A0A2H0XAF3</accession>
<dbReference type="AlphaFoldDB" id="A0A2H0XAF3"/>
<feature type="transmembrane region" description="Helical" evidence="2">
    <location>
        <begin position="12"/>
        <end position="32"/>
    </location>
</feature>
<gene>
    <name evidence="3" type="ORF">COT51_00190</name>
</gene>
<dbReference type="Proteomes" id="UP000231098">
    <property type="component" value="Unassembled WGS sequence"/>
</dbReference>
<evidence type="ECO:0000256" key="1">
    <source>
        <dbReference type="SAM" id="MobiDB-lite"/>
    </source>
</evidence>
<evidence type="ECO:0000313" key="3">
    <source>
        <dbReference type="EMBL" id="PIS21920.1"/>
    </source>
</evidence>
<feature type="compositionally biased region" description="Pro residues" evidence="1">
    <location>
        <begin position="294"/>
        <end position="305"/>
    </location>
</feature>
<sequence length="406" mass="42727">MRSLLKNKTALVIIFIISVVLSGVSIFVALHLSKQRKADEIDTSAARSIPFGTCASTSDCQKPIGCCTEGWCNGGTCNRYEDLNKCAAGEICGADCTCQPEVVEAPPEDKKGVSGTTCSTNADCTTSDPNNSYKGCGDCCDSCTCSGGTCVGWRSNERCRLVLNNQSATCAADCTCQVGDFGGGDGTTSCYFKNGAATDVLCDGQEGCPKITVSGDGQIIYTVTTTPNASGGYQICYCDKVQGNCETDCQPLSRSGGSLTRKITSESFPCGVVQADDNEGYCLWKGPNDCSTETPPPPPPPPPPSREMSCDNITRSPTGELAKGQNVSFTASTKDASIVPVKSEFKITLPNKTTQTVVCPKEDPACTLELKTGKYVSTLTYKIPETGDYGVCARFCNASGECTATW</sequence>
<proteinExistence type="predicted"/>
<keyword evidence="2" id="KW-0812">Transmembrane</keyword>
<keyword evidence="2" id="KW-1133">Transmembrane helix</keyword>